<dbReference type="SMART" id="SM00116">
    <property type="entry name" value="CBS"/>
    <property type="match status" value="2"/>
</dbReference>
<accession>A0A9X5E4L9</accession>
<evidence type="ECO:0000256" key="3">
    <source>
        <dbReference type="ARBA" id="ARBA00022555"/>
    </source>
</evidence>
<gene>
    <name evidence="14" type="ORF">QH73_0011005</name>
</gene>
<evidence type="ECO:0000313" key="15">
    <source>
        <dbReference type="Proteomes" id="UP000031532"/>
    </source>
</evidence>
<dbReference type="InterPro" id="IPR046342">
    <property type="entry name" value="CBS_dom_sf"/>
</dbReference>
<comment type="caution">
    <text evidence="14">The sequence shown here is derived from an EMBL/GenBank/DDBJ whole genome shotgun (WGS) entry which is preliminary data.</text>
</comment>
<comment type="cofactor">
    <cofactor evidence="1">
        <name>Mg(2+)</name>
        <dbReference type="ChEBI" id="CHEBI:18420"/>
    </cofactor>
</comment>
<dbReference type="GO" id="GO:0000166">
    <property type="term" value="F:nucleotide binding"/>
    <property type="evidence" value="ECO:0007669"/>
    <property type="project" value="UniProtKB-KW"/>
</dbReference>
<dbReference type="InterPro" id="IPR001667">
    <property type="entry name" value="DDH_dom"/>
</dbReference>
<reference evidence="14 15" key="1">
    <citation type="journal article" date="2015" name="Genome Announc.">
        <title>Draft Genome Sequence of the Terrestrial Cyanobacterium Scytonema millei VB511283, Isolated from Eastern India.</title>
        <authorList>
            <person name="Sen D."/>
            <person name="Chandrababunaidu M.M."/>
            <person name="Singh D."/>
            <person name="Sanghi N."/>
            <person name="Ghorai A."/>
            <person name="Mishra G.P."/>
            <person name="Madduluri M."/>
            <person name="Adhikary S.P."/>
            <person name="Tripathy S."/>
        </authorList>
    </citation>
    <scope>NUCLEOTIDE SEQUENCE [LARGE SCALE GENOMIC DNA]</scope>
    <source>
        <strain evidence="14 15">VB511283</strain>
    </source>
</reference>
<keyword evidence="9" id="KW-0460">Magnesium</keyword>
<organism evidence="14 15">
    <name type="scientific">Scytonema millei VB511283</name>
    <dbReference type="NCBI Taxonomy" id="1245923"/>
    <lineage>
        <taxon>Bacteria</taxon>
        <taxon>Bacillati</taxon>
        <taxon>Cyanobacteriota</taxon>
        <taxon>Cyanophyceae</taxon>
        <taxon>Nostocales</taxon>
        <taxon>Scytonemataceae</taxon>
        <taxon>Scytonema</taxon>
    </lineage>
</organism>
<name>A0A9X5E4L9_9CYAN</name>
<dbReference type="EMBL" id="JTJC03000002">
    <property type="protein sequence ID" value="NHC35185.1"/>
    <property type="molecule type" value="Genomic_DNA"/>
</dbReference>
<dbReference type="Pfam" id="PF01368">
    <property type="entry name" value="DHH"/>
    <property type="match status" value="1"/>
</dbReference>
<dbReference type="GO" id="GO:0008033">
    <property type="term" value="P:tRNA processing"/>
    <property type="evidence" value="ECO:0007669"/>
    <property type="project" value="UniProtKB-KW"/>
</dbReference>
<dbReference type="PANTHER" id="PTHR47788:SF1">
    <property type="entry name" value="A-ADDING TRNA NUCLEOTIDYLTRANSFERASE"/>
    <property type="match status" value="1"/>
</dbReference>
<keyword evidence="11" id="KW-0129">CBS domain</keyword>
<dbReference type="Gene3D" id="3.30.460.10">
    <property type="entry name" value="Beta Polymerase, domain 2"/>
    <property type="match status" value="1"/>
</dbReference>
<feature type="domain" description="CBS" evidence="13">
    <location>
        <begin position="321"/>
        <end position="379"/>
    </location>
</feature>
<protein>
    <submittedName>
        <fullName evidence="14">CBS domain-containing protein</fullName>
    </submittedName>
</protein>
<evidence type="ECO:0000256" key="5">
    <source>
        <dbReference type="ARBA" id="ARBA00022694"/>
    </source>
</evidence>
<evidence type="ECO:0000256" key="12">
    <source>
        <dbReference type="RuleBase" id="RU003953"/>
    </source>
</evidence>
<evidence type="ECO:0000259" key="13">
    <source>
        <dbReference type="PROSITE" id="PS51371"/>
    </source>
</evidence>
<keyword evidence="6" id="KW-0548">Nucleotidyltransferase</keyword>
<dbReference type="CDD" id="cd05398">
    <property type="entry name" value="NT_ClassII-CCAase"/>
    <property type="match status" value="1"/>
</dbReference>
<feature type="domain" description="CBS" evidence="13">
    <location>
        <begin position="384"/>
        <end position="441"/>
    </location>
</feature>
<dbReference type="Gene3D" id="3.10.580.10">
    <property type="entry name" value="CBS-domain"/>
    <property type="match status" value="1"/>
</dbReference>
<dbReference type="PANTHER" id="PTHR47788">
    <property type="entry name" value="POLYA POLYMERASE"/>
    <property type="match status" value="1"/>
</dbReference>
<dbReference type="PROSITE" id="PS51371">
    <property type="entry name" value="CBS"/>
    <property type="match status" value="2"/>
</dbReference>
<keyword evidence="8" id="KW-0547">Nucleotide-binding</keyword>
<evidence type="ECO:0000256" key="6">
    <source>
        <dbReference type="ARBA" id="ARBA00022695"/>
    </source>
</evidence>
<dbReference type="SUPFAM" id="SSF81301">
    <property type="entry name" value="Nucleotidyltransferase"/>
    <property type="match status" value="1"/>
</dbReference>
<dbReference type="InterPro" id="IPR052390">
    <property type="entry name" value="tRNA_nt/polyA_polymerase"/>
</dbReference>
<dbReference type="Pfam" id="PF01743">
    <property type="entry name" value="PolyA_pol"/>
    <property type="match status" value="1"/>
</dbReference>
<dbReference type="SUPFAM" id="SSF81891">
    <property type="entry name" value="Poly A polymerase C-terminal region-like"/>
    <property type="match status" value="1"/>
</dbReference>
<keyword evidence="5" id="KW-0819">tRNA processing</keyword>
<dbReference type="GO" id="GO:0000049">
    <property type="term" value="F:tRNA binding"/>
    <property type="evidence" value="ECO:0007669"/>
    <property type="project" value="UniProtKB-KW"/>
</dbReference>
<dbReference type="SUPFAM" id="SSF64182">
    <property type="entry name" value="DHH phosphoesterases"/>
    <property type="match status" value="1"/>
</dbReference>
<evidence type="ECO:0000256" key="4">
    <source>
        <dbReference type="ARBA" id="ARBA00022679"/>
    </source>
</evidence>
<evidence type="ECO:0000256" key="1">
    <source>
        <dbReference type="ARBA" id="ARBA00001946"/>
    </source>
</evidence>
<evidence type="ECO:0000313" key="14">
    <source>
        <dbReference type="EMBL" id="NHC35185.1"/>
    </source>
</evidence>
<keyword evidence="3" id="KW-0820">tRNA-binding</keyword>
<evidence type="ECO:0000256" key="7">
    <source>
        <dbReference type="ARBA" id="ARBA00022723"/>
    </source>
</evidence>
<evidence type="ECO:0000256" key="11">
    <source>
        <dbReference type="PROSITE-ProRule" id="PRU00703"/>
    </source>
</evidence>
<keyword evidence="15" id="KW-1185">Reference proteome</keyword>
<dbReference type="Gene3D" id="3.90.1640.10">
    <property type="entry name" value="inorganic pyrophosphatase (n-terminal core)"/>
    <property type="match status" value="1"/>
</dbReference>
<comment type="similarity">
    <text evidence="2 12">Belongs to the tRNA nucleotidyltransferase/poly(A) polymerase family.</text>
</comment>
<dbReference type="InterPro" id="IPR002646">
    <property type="entry name" value="PolA_pol_head_dom"/>
</dbReference>
<keyword evidence="7" id="KW-0479">Metal-binding</keyword>
<evidence type="ECO:0000256" key="9">
    <source>
        <dbReference type="ARBA" id="ARBA00022842"/>
    </source>
</evidence>
<dbReference type="OrthoDB" id="9805698at2"/>
<keyword evidence="10 12" id="KW-0694">RNA-binding</keyword>
<dbReference type="AlphaFoldDB" id="A0A9X5E4L9"/>
<proteinExistence type="inferred from homology"/>
<dbReference type="Gene3D" id="1.10.3090.10">
    <property type="entry name" value="cca-adding enzyme, domain 2"/>
    <property type="match status" value="2"/>
</dbReference>
<dbReference type="SUPFAM" id="SSF54631">
    <property type="entry name" value="CBS-domain pair"/>
    <property type="match status" value="1"/>
</dbReference>
<dbReference type="RefSeq" id="WP_039716390.1">
    <property type="nucleotide sequence ID" value="NZ_JTJC03000002.1"/>
</dbReference>
<evidence type="ECO:0000256" key="10">
    <source>
        <dbReference type="ARBA" id="ARBA00022884"/>
    </source>
</evidence>
<dbReference type="Proteomes" id="UP000031532">
    <property type="component" value="Unassembled WGS sequence"/>
</dbReference>
<dbReference type="InterPro" id="IPR043519">
    <property type="entry name" value="NT_sf"/>
</dbReference>
<keyword evidence="4 12" id="KW-0808">Transferase</keyword>
<evidence type="ECO:0000256" key="8">
    <source>
        <dbReference type="ARBA" id="ARBA00022741"/>
    </source>
</evidence>
<dbReference type="GO" id="GO:0016779">
    <property type="term" value="F:nucleotidyltransferase activity"/>
    <property type="evidence" value="ECO:0007669"/>
    <property type="project" value="UniProtKB-KW"/>
</dbReference>
<dbReference type="Pfam" id="PF00571">
    <property type="entry name" value="CBS"/>
    <property type="match status" value="2"/>
</dbReference>
<evidence type="ECO:0000256" key="2">
    <source>
        <dbReference type="ARBA" id="ARBA00007265"/>
    </source>
</evidence>
<dbReference type="GO" id="GO:0046872">
    <property type="term" value="F:metal ion binding"/>
    <property type="evidence" value="ECO:0007669"/>
    <property type="project" value="UniProtKB-KW"/>
</dbReference>
<dbReference type="InterPro" id="IPR038763">
    <property type="entry name" value="DHH_sf"/>
</dbReference>
<dbReference type="InterPro" id="IPR000644">
    <property type="entry name" value="CBS_dom"/>
</dbReference>
<dbReference type="CDD" id="cd04595">
    <property type="entry name" value="CBS_pair_DHH_polyA_Pol_assoc"/>
    <property type="match status" value="1"/>
</dbReference>
<sequence length="942" mass="105049">MDLILCHTTADFDALGAAVGLSRLWAGAKIVLTGGSHPAVKDFLALHRDEYALIERRSVNPKQIRSLIVVDTQHRDRLGAAAEWLDLPQVEQIVVYDHHLEIDSDISATATHIADVGATTTLIVEELQVQQVEITPFEATVMTLGIHVDTGSLSFDQANHRDALALAWLMQQGASLHVVRDYIDPGFSPQLQALLTEALDNFHCDRLRGYTVTWVLLKTPGYVSGLSSLAARLMELTESDAVLLGARYALGDSGEERLTVIGRSQIPGTNLNDLFQPLGGGGHSQAASLSLRGVDGQATLQHLVDRLKATIPHPPTARELMSSPVRTIRPDTTIAEAQRILLRYGHSGLSVVDPTGKLVGIISRRDLDIALHHGFSHAPAKGYMTTNIKTITPDTTLPEIQALMVTYDIGRLPVLQDGELRGIVTRTDVLRELHQEGARSEERGVRGNAVGIIPPGAFLRLLSDRLAAPFWELLTKASAQAEQRGWHLYLVGGGVRDLLLAKQNGAAPLYLQDIDLVVDGFHRAADVGAGVELARALQQLYPAARLEIHGAFQTAALLWHKDPIFGSLWIDIATARTEFYPYPAANPEVEASSIRQDLYRRDFTVNSLAVRLTPPRAGEMLDFFGGLLDLQAKEIRVLHPNSFIEDPTRIYRAVRFAVRLEFAIEPQTENYIRYAINSGIYKRTQGNNSRAPALQTRLKNELKYILQAPYWQAALRLLGDLDALQCLHETLKLDKALWQQLRFLERCLRRFNRESVRAGLETRPYGSRESGKGAERQRGRGEILPLTPHSSLLTPDWLLRLEVLIAYLAPEYRDRVAQNLQLPDDSINRLRHLQQAQERVLTALPSCRLPSQVFDLLRQYDLPMLILIALRSPRPVRSLVWQYVTHGANVQPLLNGHDLKQLGYKPGPQYRQILDDLLAATLDGTIRDRTEAKSYLFEHYPR</sequence>